<keyword evidence="2" id="KW-0378">Hydrolase</keyword>
<keyword evidence="3" id="KW-1185">Reference proteome</keyword>
<protein>
    <submittedName>
        <fullName evidence="2">SGNH/GDSL hydrolase family protein</fullName>
    </submittedName>
</protein>
<accession>A0ABN2T6H7</accession>
<gene>
    <name evidence="2" type="ORF">GCM10009755_04640</name>
</gene>
<dbReference type="Pfam" id="PF13472">
    <property type="entry name" value="Lipase_GDSL_2"/>
    <property type="match status" value="1"/>
</dbReference>
<dbReference type="CDD" id="cd01832">
    <property type="entry name" value="SGNH_hydrolase_like_1"/>
    <property type="match status" value="1"/>
</dbReference>
<organism evidence="2 3">
    <name type="scientific">Brevibacterium samyangense</name>
    <dbReference type="NCBI Taxonomy" id="366888"/>
    <lineage>
        <taxon>Bacteria</taxon>
        <taxon>Bacillati</taxon>
        <taxon>Actinomycetota</taxon>
        <taxon>Actinomycetes</taxon>
        <taxon>Micrococcales</taxon>
        <taxon>Brevibacteriaceae</taxon>
        <taxon>Brevibacterium</taxon>
    </lineage>
</organism>
<name>A0ABN2T6H7_9MICO</name>
<comment type="caution">
    <text evidence="2">The sequence shown here is derived from an EMBL/GenBank/DDBJ whole genome shotgun (WGS) entry which is preliminary data.</text>
</comment>
<evidence type="ECO:0000313" key="3">
    <source>
        <dbReference type="Proteomes" id="UP001500755"/>
    </source>
</evidence>
<dbReference type="SUPFAM" id="SSF52266">
    <property type="entry name" value="SGNH hydrolase"/>
    <property type="match status" value="1"/>
</dbReference>
<dbReference type="PANTHER" id="PTHR43784:SF2">
    <property type="entry name" value="GDSL-LIKE LIPASE_ACYLHYDROLASE, PUTATIVE (AFU_ORTHOLOGUE AFUA_2G00820)-RELATED"/>
    <property type="match status" value="1"/>
</dbReference>
<proteinExistence type="predicted"/>
<dbReference type="Proteomes" id="UP001500755">
    <property type="component" value="Unassembled WGS sequence"/>
</dbReference>
<dbReference type="RefSeq" id="WP_344306615.1">
    <property type="nucleotide sequence ID" value="NZ_BAAANO010000005.1"/>
</dbReference>
<evidence type="ECO:0000259" key="1">
    <source>
        <dbReference type="Pfam" id="PF13472"/>
    </source>
</evidence>
<evidence type="ECO:0000313" key="2">
    <source>
        <dbReference type="EMBL" id="GAA1999991.1"/>
    </source>
</evidence>
<dbReference type="PANTHER" id="PTHR43784">
    <property type="entry name" value="GDSL-LIKE LIPASE/ACYLHYDROLASE, PUTATIVE (AFU_ORTHOLOGUE AFUA_2G00820)-RELATED"/>
    <property type="match status" value="1"/>
</dbReference>
<reference evidence="3" key="1">
    <citation type="journal article" date="2019" name="Int. J. Syst. Evol. Microbiol.">
        <title>The Global Catalogue of Microorganisms (GCM) 10K type strain sequencing project: providing services to taxonomists for standard genome sequencing and annotation.</title>
        <authorList>
            <consortium name="The Broad Institute Genomics Platform"/>
            <consortium name="The Broad Institute Genome Sequencing Center for Infectious Disease"/>
            <person name="Wu L."/>
            <person name="Ma J."/>
        </authorList>
    </citation>
    <scope>NUCLEOTIDE SEQUENCE [LARGE SCALE GENOMIC DNA]</scope>
    <source>
        <strain evidence="3">JCM 14546</strain>
    </source>
</reference>
<dbReference type="GO" id="GO:0016787">
    <property type="term" value="F:hydrolase activity"/>
    <property type="evidence" value="ECO:0007669"/>
    <property type="project" value="UniProtKB-KW"/>
</dbReference>
<dbReference type="Gene3D" id="3.40.50.1110">
    <property type="entry name" value="SGNH hydrolase"/>
    <property type="match status" value="1"/>
</dbReference>
<dbReference type="EMBL" id="BAAANO010000005">
    <property type="protein sequence ID" value="GAA1999991.1"/>
    <property type="molecule type" value="Genomic_DNA"/>
</dbReference>
<dbReference type="InterPro" id="IPR013830">
    <property type="entry name" value="SGNH_hydro"/>
</dbReference>
<dbReference type="InterPro" id="IPR036514">
    <property type="entry name" value="SGNH_hydro_sf"/>
</dbReference>
<feature type="domain" description="SGNH hydrolase-type esterase" evidence="1">
    <location>
        <begin position="10"/>
        <end position="189"/>
    </location>
</feature>
<dbReference type="InterPro" id="IPR053140">
    <property type="entry name" value="GDSL_Rv0518-like"/>
</dbReference>
<sequence length="265" mass="29261">MTTHIRSYVAVGDSFTEGLSDPDPAGTPNRFRGWADRLAEHLVTSPVGSPDLTYANLAIRGRLLDRIIDEQIPRALELQPDFVTFCAGGNDCIRPNTDIEYLADMFERAVVLLRENGIEVMVVNGFDTLASNPLFKTLRPKVAVYNSHLWTIAQRHGAKMLDLWGLRALYGEGMWSEDRLHLSSAGHELVAEQALATLEGGALPSAGFRAPARPGKPVRRAVAEEAQWVREHLAPWVGRRLRGTSSGDLVKPKYPTLTRVAPETD</sequence>